<reference evidence="1" key="1">
    <citation type="journal article" date="2021" name="PeerJ">
        <title>Extensive microbial diversity within the chicken gut microbiome revealed by metagenomics and culture.</title>
        <authorList>
            <person name="Gilroy R."/>
            <person name="Ravi A."/>
            <person name="Getino M."/>
            <person name="Pursley I."/>
            <person name="Horton D.L."/>
            <person name="Alikhan N.F."/>
            <person name="Baker D."/>
            <person name="Gharbi K."/>
            <person name="Hall N."/>
            <person name="Watson M."/>
            <person name="Adriaenssens E.M."/>
            <person name="Foster-Nyarko E."/>
            <person name="Jarju S."/>
            <person name="Secka A."/>
            <person name="Antonio M."/>
            <person name="Oren A."/>
            <person name="Chaudhuri R.R."/>
            <person name="La Ragione R."/>
            <person name="Hildebrand F."/>
            <person name="Pallen M.J."/>
        </authorList>
    </citation>
    <scope>NUCLEOTIDE SEQUENCE</scope>
    <source>
        <strain evidence="1">ChiSjej3B21-8574</strain>
    </source>
</reference>
<protein>
    <submittedName>
        <fullName evidence="1">Uncharacterized protein</fullName>
    </submittedName>
</protein>
<gene>
    <name evidence="1" type="ORF">H9754_00855</name>
</gene>
<reference evidence="1" key="2">
    <citation type="submission" date="2021-04" db="EMBL/GenBank/DDBJ databases">
        <authorList>
            <person name="Gilroy R."/>
        </authorList>
    </citation>
    <scope>NUCLEOTIDE SEQUENCE</scope>
    <source>
        <strain evidence="1">ChiSjej3B21-8574</strain>
    </source>
</reference>
<accession>A0A9D2T6S4</accession>
<comment type="caution">
    <text evidence="1">The sequence shown here is derived from an EMBL/GenBank/DDBJ whole genome shotgun (WGS) entry which is preliminary data.</text>
</comment>
<dbReference type="AlphaFoldDB" id="A0A9D2T6S4"/>
<dbReference type="EMBL" id="DWWD01000005">
    <property type="protein sequence ID" value="HJC49123.1"/>
    <property type="molecule type" value="Genomic_DNA"/>
</dbReference>
<dbReference type="Proteomes" id="UP000823904">
    <property type="component" value="Unassembled WGS sequence"/>
</dbReference>
<evidence type="ECO:0000313" key="2">
    <source>
        <dbReference type="Proteomes" id="UP000823904"/>
    </source>
</evidence>
<sequence>MMMQTMESGAKYPLVNGRHEFSDGSYVEISNGNHIMFYKSINGSGYINISDISQNSDTIDSVQNINYKPKIYTIPAGVQTRFEVKNVKGIGSYDAQTNFRLSKRKISGSFKTGGFTYNNPEFNTVVLKTLENPEDVGCLFMYSDMPAGAQVEFDVQFTVNGERWI</sequence>
<proteinExistence type="predicted"/>
<name>A0A9D2T6S4_9FIRM</name>
<organism evidence="1 2">
    <name type="scientific">Candidatus Anaerostipes avistercoris</name>
    <dbReference type="NCBI Taxonomy" id="2838462"/>
    <lineage>
        <taxon>Bacteria</taxon>
        <taxon>Bacillati</taxon>
        <taxon>Bacillota</taxon>
        <taxon>Clostridia</taxon>
        <taxon>Lachnospirales</taxon>
        <taxon>Lachnospiraceae</taxon>
        <taxon>Anaerostipes</taxon>
    </lineage>
</organism>
<evidence type="ECO:0000313" key="1">
    <source>
        <dbReference type="EMBL" id="HJC49123.1"/>
    </source>
</evidence>